<evidence type="ECO:0000259" key="6">
    <source>
        <dbReference type="Pfam" id="PF00557"/>
    </source>
</evidence>
<keyword evidence="3" id="KW-0479">Metal-binding</keyword>
<dbReference type="InterPro" id="IPR033740">
    <property type="entry name" value="Pept_M24B"/>
</dbReference>
<dbReference type="GO" id="GO:0046872">
    <property type="term" value="F:metal ion binding"/>
    <property type="evidence" value="ECO:0007669"/>
    <property type="project" value="UniProtKB-KW"/>
</dbReference>
<dbReference type="InterPro" id="IPR032416">
    <property type="entry name" value="Peptidase_M24_C"/>
</dbReference>
<dbReference type="InterPro" id="IPR036005">
    <property type="entry name" value="Creatinase/aminopeptidase-like"/>
</dbReference>
<dbReference type="Pfam" id="PF00557">
    <property type="entry name" value="Peptidase_M24"/>
    <property type="match status" value="1"/>
</dbReference>
<dbReference type="Pfam" id="PF01321">
    <property type="entry name" value="Creatinase_N"/>
    <property type="match status" value="2"/>
</dbReference>
<organism evidence="9">
    <name type="scientific">Brassica cretica</name>
    <name type="common">Mustard</name>
    <dbReference type="NCBI Taxonomy" id="69181"/>
    <lineage>
        <taxon>Eukaryota</taxon>
        <taxon>Viridiplantae</taxon>
        <taxon>Streptophyta</taxon>
        <taxon>Embryophyta</taxon>
        <taxon>Tracheophyta</taxon>
        <taxon>Spermatophyta</taxon>
        <taxon>Magnoliopsida</taxon>
        <taxon>eudicotyledons</taxon>
        <taxon>Gunneridae</taxon>
        <taxon>Pentapetalae</taxon>
        <taxon>rosids</taxon>
        <taxon>malvids</taxon>
        <taxon>Brassicales</taxon>
        <taxon>Brassicaceae</taxon>
        <taxon>Brassiceae</taxon>
        <taxon>Brassica</taxon>
    </lineage>
</organism>
<protein>
    <recommendedName>
        <fullName evidence="10">Xaa-Pro aminopeptidase P</fullName>
    </recommendedName>
</protein>
<dbReference type="AlphaFoldDB" id="A0A8S9GQF8"/>
<evidence type="ECO:0000259" key="8">
    <source>
        <dbReference type="Pfam" id="PF16188"/>
    </source>
</evidence>
<dbReference type="GO" id="GO:0005737">
    <property type="term" value="C:cytoplasm"/>
    <property type="evidence" value="ECO:0007669"/>
    <property type="project" value="UniProtKB-ARBA"/>
</dbReference>
<dbReference type="InterPro" id="IPR050422">
    <property type="entry name" value="X-Pro_aminopeptidase_P"/>
</dbReference>
<comment type="cofactor">
    <cofactor evidence="1">
        <name>Mn(2+)</name>
        <dbReference type="ChEBI" id="CHEBI:29035"/>
    </cofactor>
</comment>
<comment type="similarity">
    <text evidence="2">Belongs to the peptidase M24B family.</text>
</comment>
<reference evidence="9" key="1">
    <citation type="submission" date="2019-12" db="EMBL/GenBank/DDBJ databases">
        <title>Genome sequencing and annotation of Brassica cretica.</title>
        <authorList>
            <person name="Studholme D.J."/>
            <person name="Sarris P.F."/>
        </authorList>
    </citation>
    <scope>NUCLEOTIDE SEQUENCE</scope>
    <source>
        <strain evidence="9">PFS-102/07</strain>
        <tissue evidence="9">Leaf</tissue>
    </source>
</reference>
<dbReference type="CDD" id="cd01085">
    <property type="entry name" value="APP"/>
    <property type="match status" value="1"/>
</dbReference>
<proteinExistence type="inferred from homology"/>
<dbReference type="Pfam" id="PF16188">
    <property type="entry name" value="Peptidase_M24_C"/>
    <property type="match status" value="1"/>
</dbReference>
<comment type="caution">
    <text evidence="9">The sequence shown here is derived from an EMBL/GenBank/DDBJ whole genome shotgun (WGS) entry which is preliminary data.</text>
</comment>
<dbReference type="Gene3D" id="3.90.230.10">
    <property type="entry name" value="Creatinase/methionine aminopeptidase superfamily"/>
    <property type="match status" value="1"/>
</dbReference>
<evidence type="ECO:0000256" key="5">
    <source>
        <dbReference type="ARBA" id="ARBA00023211"/>
    </source>
</evidence>
<gene>
    <name evidence="9" type="ORF">F2Q70_00023965</name>
</gene>
<feature type="domain" description="Peptidase M24" evidence="6">
    <location>
        <begin position="609"/>
        <end position="770"/>
    </location>
</feature>
<evidence type="ECO:0008006" key="10">
    <source>
        <dbReference type="Google" id="ProtNLM"/>
    </source>
</evidence>
<feature type="domain" description="Peptidase M24 C-terminal" evidence="8">
    <location>
        <begin position="783"/>
        <end position="842"/>
    </location>
</feature>
<dbReference type="SUPFAM" id="SSF55920">
    <property type="entry name" value="Creatinase/aminopeptidase"/>
    <property type="match status" value="1"/>
</dbReference>
<dbReference type="SUPFAM" id="SSF53092">
    <property type="entry name" value="Creatinase/prolidase N-terminal domain"/>
    <property type="match status" value="2"/>
</dbReference>
<dbReference type="FunFam" id="3.40.350.10:FF:000003">
    <property type="entry name" value="Xaa-pro aminopeptidase P"/>
    <property type="match status" value="2"/>
</dbReference>
<dbReference type="EMBL" id="QGKY02001925">
    <property type="protein sequence ID" value="KAF2546507.1"/>
    <property type="molecule type" value="Genomic_DNA"/>
</dbReference>
<evidence type="ECO:0000256" key="3">
    <source>
        <dbReference type="ARBA" id="ARBA00022723"/>
    </source>
</evidence>
<dbReference type="PANTHER" id="PTHR43763">
    <property type="entry name" value="XAA-PRO AMINOPEPTIDASE 1"/>
    <property type="match status" value="1"/>
</dbReference>
<dbReference type="Gene3D" id="3.40.350.10">
    <property type="entry name" value="Creatinase/prolidase N-terminal domain"/>
    <property type="match status" value="3"/>
</dbReference>
<evidence type="ECO:0000313" key="9">
    <source>
        <dbReference type="EMBL" id="KAF2546507.1"/>
    </source>
</evidence>
<dbReference type="GO" id="GO:0070006">
    <property type="term" value="F:metalloaminopeptidase activity"/>
    <property type="evidence" value="ECO:0007669"/>
    <property type="project" value="InterPro"/>
</dbReference>
<evidence type="ECO:0000256" key="2">
    <source>
        <dbReference type="ARBA" id="ARBA00008766"/>
    </source>
</evidence>
<feature type="domain" description="Creatinase N-terminal" evidence="7">
    <location>
        <begin position="80"/>
        <end position="221"/>
    </location>
</feature>
<keyword evidence="5" id="KW-0464">Manganese</keyword>
<keyword evidence="4" id="KW-0378">Hydrolase</keyword>
<accession>A0A8S9GQF8</accession>
<evidence type="ECO:0000259" key="7">
    <source>
        <dbReference type="Pfam" id="PF01321"/>
    </source>
</evidence>
<sequence length="845" mass="93537">MTPLTLSSPSLNRLFFLTSGYSRSPFPRNFKSLPLIHRKLPHNHLLGARCEASSSFTAKSSKEIRKARAEAVVDEKLTALRQQFSKPGVGIDAYIIPSQDAHQLEITHWDVITDDSNENVLSEFIAECYARRAFISGFTGSAGTAVVTKDKAALWTDGRYFLQAEKQLNSSWTLMRAGNPGVPTASEWVADVLASGGRVGIDPFLFSADAAEELKEAIAKKNHELVYLYNVNLVDEIWKDSRPKPPSKQIRIHDLKYAGVDVASKLLSLRNAIMDAGASAIVISMLDEIAWVLNLRGSDVPHSPVMYSYLIVEVDQAQLFVDDSKVNEEVKDHLKNAGIELRPYDSILQEIDSLAARGAQLLMDPSTLNLETRHWDVITDVSNEDVLSEFIAECYARRAFISGFTGSAGTAVVTKDKAALWTDGRYFLQAEKQLNSNWTLLRAGNPGVPTASEWVADVLASGGRVGIDPFLFSADAAEELKEAIAKKNHELVYLYNVNLVDEIWKDSRPKPPSKQIRVHDLKYAGVDVASKLSSLRNAIMDAGASAIVISMLDEIAWVLNLRGSDVPHSPVMYSYLIVEVDQAQLFVDDSKVNEESHYYSVNDVHYCPHTPAGSGANGAIIHYKPEPESCSRVDPQKLFLLDSGAQYVDGTTDITRTAHFSEPSAREKECFTRVLQGHIALDQAVFPEGTPGFVLDGFARSSLWKIGLDYRHGTGHGVGAALNVHEGPQSISFRYGNMTPIQSGMIVSNEPGYYEDHAFGIRIENLLHVKDAETPNRFGGATYLGFEKLTFFPIQTKMVDVSLLSHAEIDWLNSYHAEVWEKVSPLLEGPTQQWLWNNTRPLAKP</sequence>
<dbReference type="InterPro" id="IPR000994">
    <property type="entry name" value="Pept_M24"/>
</dbReference>
<dbReference type="PANTHER" id="PTHR43763:SF6">
    <property type="entry name" value="XAA-PRO AMINOPEPTIDASE 1"/>
    <property type="match status" value="1"/>
</dbReference>
<evidence type="ECO:0000256" key="1">
    <source>
        <dbReference type="ARBA" id="ARBA00001936"/>
    </source>
</evidence>
<dbReference type="FunFam" id="3.90.230.10:FF:000007">
    <property type="entry name" value="Xaa-Pro aminopeptidase P"/>
    <property type="match status" value="1"/>
</dbReference>
<feature type="domain" description="Creatinase N-terminal" evidence="7">
    <location>
        <begin position="396"/>
        <end position="487"/>
    </location>
</feature>
<evidence type="ECO:0000256" key="4">
    <source>
        <dbReference type="ARBA" id="ARBA00022801"/>
    </source>
</evidence>
<dbReference type="Pfam" id="PF16189">
    <property type="entry name" value="Creatinase_N_2"/>
    <property type="match status" value="2"/>
</dbReference>
<name>A0A8S9GQF8_BRACR</name>
<dbReference type="InterPro" id="IPR000587">
    <property type="entry name" value="Creatinase_N"/>
</dbReference>
<dbReference type="InterPro" id="IPR029149">
    <property type="entry name" value="Creatin/AminoP/Spt16_N"/>
</dbReference>